<dbReference type="AlphaFoldDB" id="A0A1Y2FNF6"/>
<sequence>MSRPRKRIDIQSLLSPASEGRRHGPIKYTKLANNAIVATREPLEEDQFCTAPESHELPYLPPEVLILIISHVPYADRVALTRVDRFWRLLTLQLSSKLKIMRDLTFCAPAPSSITAPEWLNYRTMTPSSRVLKLQRILAAMSSKLTYLNLLGTNLLSQDLVSWIYHIDLPELQMIKMPNGTDLYLALLRDLALRPKKWPKLTFFSVGFGSKLEIPEEAPELITIMRESRPDLRSNISRCTHCARLYYVDSRVKCVCCDRHICSQHFTRSSGNHCFLSRRVKCPFSKLKYHTVCHTLHTERGCATLNERGKHYPCYKPRLEEDYLAVVTTTEDEAEDAMHA</sequence>
<dbReference type="InterPro" id="IPR036047">
    <property type="entry name" value="F-box-like_dom_sf"/>
</dbReference>
<reference evidence="2 3" key="1">
    <citation type="submission" date="2016-07" db="EMBL/GenBank/DDBJ databases">
        <title>Pervasive Adenine N6-methylation of Active Genes in Fungi.</title>
        <authorList>
            <consortium name="DOE Joint Genome Institute"/>
            <person name="Mondo S.J."/>
            <person name="Dannebaum R.O."/>
            <person name="Kuo R.C."/>
            <person name="Labutti K."/>
            <person name="Haridas S."/>
            <person name="Kuo A."/>
            <person name="Salamov A."/>
            <person name="Ahrendt S.R."/>
            <person name="Lipzen A."/>
            <person name="Sullivan W."/>
            <person name="Andreopoulos W.B."/>
            <person name="Clum A."/>
            <person name="Lindquist E."/>
            <person name="Daum C."/>
            <person name="Ramamoorthy G.K."/>
            <person name="Gryganskyi A."/>
            <person name="Culley D."/>
            <person name="Magnuson J.K."/>
            <person name="James T.Y."/>
            <person name="O'Malley M.A."/>
            <person name="Stajich J.E."/>
            <person name="Spatafora J.W."/>
            <person name="Visel A."/>
            <person name="Grigoriev I.V."/>
        </authorList>
    </citation>
    <scope>NUCLEOTIDE SEQUENCE [LARGE SCALE GENOMIC DNA]</scope>
    <source>
        <strain evidence="2 3">12-1054</strain>
    </source>
</reference>
<dbReference type="InterPro" id="IPR001810">
    <property type="entry name" value="F-box_dom"/>
</dbReference>
<evidence type="ECO:0000313" key="2">
    <source>
        <dbReference type="EMBL" id="ORY85522.1"/>
    </source>
</evidence>
<dbReference type="SUPFAM" id="SSF81383">
    <property type="entry name" value="F-box domain"/>
    <property type="match status" value="1"/>
</dbReference>
<feature type="domain" description="F-box" evidence="1">
    <location>
        <begin position="54"/>
        <end position="101"/>
    </location>
</feature>
<comment type="caution">
    <text evidence="2">The sequence shown here is derived from an EMBL/GenBank/DDBJ whole genome shotgun (WGS) entry which is preliminary data.</text>
</comment>
<organism evidence="2 3">
    <name type="scientific">Protomyces lactucae-debilis</name>
    <dbReference type="NCBI Taxonomy" id="2754530"/>
    <lineage>
        <taxon>Eukaryota</taxon>
        <taxon>Fungi</taxon>
        <taxon>Dikarya</taxon>
        <taxon>Ascomycota</taxon>
        <taxon>Taphrinomycotina</taxon>
        <taxon>Taphrinomycetes</taxon>
        <taxon>Taphrinales</taxon>
        <taxon>Protomycetaceae</taxon>
        <taxon>Protomyces</taxon>
    </lineage>
</organism>
<dbReference type="RefSeq" id="XP_040727004.1">
    <property type="nucleotide sequence ID" value="XM_040868755.1"/>
</dbReference>
<dbReference type="GeneID" id="63785354"/>
<keyword evidence="3" id="KW-1185">Reference proteome</keyword>
<name>A0A1Y2FNF6_PROLT</name>
<accession>A0A1Y2FNF6</accession>
<protein>
    <recommendedName>
        <fullName evidence="1">F-box domain-containing protein</fullName>
    </recommendedName>
</protein>
<dbReference type="CDD" id="cd09917">
    <property type="entry name" value="F-box_SF"/>
    <property type="match status" value="1"/>
</dbReference>
<dbReference type="PROSITE" id="PS50181">
    <property type="entry name" value="FBOX"/>
    <property type="match status" value="1"/>
</dbReference>
<gene>
    <name evidence="2" type="ORF">BCR37DRAFT_377199</name>
</gene>
<dbReference type="EMBL" id="MCFI01000004">
    <property type="protein sequence ID" value="ORY85522.1"/>
    <property type="molecule type" value="Genomic_DNA"/>
</dbReference>
<evidence type="ECO:0000259" key="1">
    <source>
        <dbReference type="PROSITE" id="PS50181"/>
    </source>
</evidence>
<proteinExistence type="predicted"/>
<dbReference type="Proteomes" id="UP000193685">
    <property type="component" value="Unassembled WGS sequence"/>
</dbReference>
<evidence type="ECO:0000313" key="3">
    <source>
        <dbReference type="Proteomes" id="UP000193685"/>
    </source>
</evidence>